<evidence type="ECO:0000256" key="3">
    <source>
        <dbReference type="ARBA" id="ARBA00022516"/>
    </source>
</evidence>
<gene>
    <name evidence="13" type="primary">mogat2-b</name>
    <name evidence="13" type="ORF">Anas_07657</name>
</gene>
<dbReference type="OrthoDB" id="264532at2759"/>
<dbReference type="GO" id="GO:0004144">
    <property type="term" value="F:diacylglycerol O-acyltransferase activity"/>
    <property type="evidence" value="ECO:0007669"/>
    <property type="project" value="TreeGrafter"/>
</dbReference>
<evidence type="ECO:0000256" key="9">
    <source>
        <dbReference type="ARBA" id="ARBA00023136"/>
    </source>
</evidence>
<organism evidence="13 14">
    <name type="scientific">Armadillidium nasatum</name>
    <dbReference type="NCBI Taxonomy" id="96803"/>
    <lineage>
        <taxon>Eukaryota</taxon>
        <taxon>Metazoa</taxon>
        <taxon>Ecdysozoa</taxon>
        <taxon>Arthropoda</taxon>
        <taxon>Crustacea</taxon>
        <taxon>Multicrustacea</taxon>
        <taxon>Malacostraca</taxon>
        <taxon>Eumalacostraca</taxon>
        <taxon>Peracarida</taxon>
        <taxon>Isopoda</taxon>
        <taxon>Oniscidea</taxon>
        <taxon>Crinocheta</taxon>
        <taxon>Armadillidiidae</taxon>
        <taxon>Armadillidium</taxon>
    </lineage>
</organism>
<dbReference type="AlphaFoldDB" id="A0A5N5SXE7"/>
<evidence type="ECO:0000256" key="5">
    <source>
        <dbReference type="ARBA" id="ARBA00022692"/>
    </source>
</evidence>
<evidence type="ECO:0000313" key="14">
    <source>
        <dbReference type="Proteomes" id="UP000326759"/>
    </source>
</evidence>
<comment type="similarity">
    <text evidence="2 11">Belongs to the diacylglycerol acyltransferase family.</text>
</comment>
<evidence type="ECO:0000256" key="8">
    <source>
        <dbReference type="ARBA" id="ARBA00023098"/>
    </source>
</evidence>
<dbReference type="InterPro" id="IPR007130">
    <property type="entry name" value="DAGAT"/>
</dbReference>
<feature type="region of interest" description="Disordered" evidence="12">
    <location>
        <begin position="33"/>
        <end position="59"/>
    </location>
</feature>
<evidence type="ECO:0000256" key="7">
    <source>
        <dbReference type="ARBA" id="ARBA00022989"/>
    </source>
</evidence>
<evidence type="ECO:0000256" key="6">
    <source>
        <dbReference type="ARBA" id="ARBA00022824"/>
    </source>
</evidence>
<feature type="compositionally biased region" description="Basic and acidic residues" evidence="12">
    <location>
        <begin position="33"/>
        <end position="46"/>
    </location>
</feature>
<dbReference type="GO" id="GO:0019432">
    <property type="term" value="P:triglyceride biosynthetic process"/>
    <property type="evidence" value="ECO:0007669"/>
    <property type="project" value="TreeGrafter"/>
</dbReference>
<dbReference type="EMBL" id="SEYY01019157">
    <property type="protein sequence ID" value="KAB7498578.1"/>
    <property type="molecule type" value="Genomic_DNA"/>
</dbReference>
<keyword evidence="3" id="KW-0444">Lipid biosynthesis</keyword>
<evidence type="ECO:0000256" key="2">
    <source>
        <dbReference type="ARBA" id="ARBA00005420"/>
    </source>
</evidence>
<keyword evidence="6 11" id="KW-0256">Endoplasmic reticulum</keyword>
<dbReference type="PANTHER" id="PTHR12317">
    <property type="entry name" value="DIACYLGLYCEROL O-ACYLTRANSFERASE"/>
    <property type="match status" value="1"/>
</dbReference>
<evidence type="ECO:0000256" key="4">
    <source>
        <dbReference type="ARBA" id="ARBA00022679"/>
    </source>
</evidence>
<evidence type="ECO:0000313" key="13">
    <source>
        <dbReference type="EMBL" id="KAB7498578.1"/>
    </source>
</evidence>
<evidence type="ECO:0000256" key="1">
    <source>
        <dbReference type="ARBA" id="ARBA00004477"/>
    </source>
</evidence>
<protein>
    <recommendedName>
        <fullName evidence="11">Acyltransferase</fullName>
        <ecNumber evidence="11">2.3.1.-</ecNumber>
    </recommendedName>
</protein>
<keyword evidence="7" id="KW-1133">Transmembrane helix</keyword>
<keyword evidence="5" id="KW-0812">Transmembrane</keyword>
<dbReference type="EC" id="2.3.1.-" evidence="11"/>
<accession>A0A5N5SXE7</accession>
<proteinExistence type="inferred from homology"/>
<sequence length="369" mass="41472">RYFNFFFLNSNIDRSNMSSDTVINGSLIKDKDGSKLKSDSVEDKSSHLNSGSGENEGDKKKVTKLYSRPSFKKDKIDAHYDRWIPFSYFTFFLGDYSIAERGGRRIQFVRQWRLWKHFADFFPAKIIKTCDYDPKKNYIFGYHPHGILSAGGFVHFATEGTGFSKLFPGLKPHLLVLGGHFLLPLYRDFFLSGGAVSASRKSISYLLGNGHQGRALALVVGGAPESLDCHPDKVTLHLSKRKGFCKLALLHGASLVPTFSFGENSVYEQYPNPPGTRLRTIQDALQKVIGLAPCIFIGRGIFQYSFGIVPFRKPINTVFGAPIDVQKVENPTSEQICALHKTYVDAVVKLYNDYKDQFAEFPQTPINIV</sequence>
<comment type="caution">
    <text evidence="13">The sequence shown here is derived from an EMBL/GenBank/DDBJ whole genome shotgun (WGS) entry which is preliminary data.</text>
</comment>
<keyword evidence="8" id="KW-0443">Lipid metabolism</keyword>
<keyword evidence="14" id="KW-1185">Reference proteome</keyword>
<evidence type="ECO:0000256" key="10">
    <source>
        <dbReference type="ARBA" id="ARBA00023315"/>
    </source>
</evidence>
<dbReference type="PANTHER" id="PTHR12317:SF79">
    <property type="entry name" value="ACYLTRANSFERASE"/>
    <property type="match status" value="1"/>
</dbReference>
<keyword evidence="9" id="KW-0472">Membrane</keyword>
<keyword evidence="4 11" id="KW-0808">Transferase</keyword>
<keyword evidence="10 13" id="KW-0012">Acyltransferase</keyword>
<dbReference type="Proteomes" id="UP000326759">
    <property type="component" value="Unassembled WGS sequence"/>
</dbReference>
<evidence type="ECO:0000256" key="11">
    <source>
        <dbReference type="RuleBase" id="RU367023"/>
    </source>
</evidence>
<comment type="subcellular location">
    <subcellularLocation>
        <location evidence="1 11">Endoplasmic reticulum membrane</location>
        <topology evidence="1 11">Multi-pass membrane protein</topology>
    </subcellularLocation>
</comment>
<name>A0A5N5SXE7_9CRUS</name>
<feature type="non-terminal residue" evidence="13">
    <location>
        <position position="1"/>
    </location>
</feature>
<evidence type="ECO:0000256" key="12">
    <source>
        <dbReference type="SAM" id="MobiDB-lite"/>
    </source>
</evidence>
<reference evidence="13 14" key="1">
    <citation type="journal article" date="2019" name="PLoS Biol.">
        <title>Sex chromosomes control vertical transmission of feminizing Wolbachia symbionts in an isopod.</title>
        <authorList>
            <person name="Becking T."/>
            <person name="Chebbi M.A."/>
            <person name="Giraud I."/>
            <person name="Moumen B."/>
            <person name="Laverre T."/>
            <person name="Caubet Y."/>
            <person name="Peccoud J."/>
            <person name="Gilbert C."/>
            <person name="Cordaux R."/>
        </authorList>
    </citation>
    <scope>NUCLEOTIDE SEQUENCE [LARGE SCALE GENOMIC DNA]</scope>
    <source>
        <strain evidence="13">ANa2</strain>
        <tissue evidence="13">Whole body excluding digestive tract and cuticle</tissue>
    </source>
</reference>
<dbReference type="Pfam" id="PF03982">
    <property type="entry name" value="DAGAT"/>
    <property type="match status" value="1"/>
</dbReference>
<dbReference type="GO" id="GO:0005789">
    <property type="term" value="C:endoplasmic reticulum membrane"/>
    <property type="evidence" value="ECO:0007669"/>
    <property type="project" value="UniProtKB-SubCell"/>
</dbReference>
<dbReference type="CDD" id="cd07987">
    <property type="entry name" value="LPLAT_MGAT-like"/>
    <property type="match status" value="1"/>
</dbReference>